<sequence>MTRSASLRAVISGVVTTTASLAGAMAVMNPASIPAGQSMRIKSRSLRASTIQRRELVPKLRGSLERGLVTQRREETKRESALVAGRGPVEGREGRLGRRGGESYAGLDAEEEVRFAEAEVSVKRARRRRRGGRAERPRLAVVRVCPDGPPFS</sequence>
<evidence type="ECO:0000313" key="2">
    <source>
        <dbReference type="EMBL" id="ONK80568.1"/>
    </source>
</evidence>
<gene>
    <name evidence="2" type="ORF">A4U43_C01F19280</name>
</gene>
<dbReference type="AlphaFoldDB" id="A0A5P1FQU0"/>
<feature type="compositionally biased region" description="Basic and acidic residues" evidence="1">
    <location>
        <begin position="89"/>
        <end position="101"/>
    </location>
</feature>
<evidence type="ECO:0000256" key="1">
    <source>
        <dbReference type="SAM" id="MobiDB-lite"/>
    </source>
</evidence>
<accession>A0A5P1FQU0</accession>
<name>A0A5P1FQU0_ASPOF</name>
<dbReference type="Gramene" id="ONK80568">
    <property type="protein sequence ID" value="ONK80568"/>
    <property type="gene ID" value="A4U43_C01F19280"/>
</dbReference>
<feature type="region of interest" description="Disordered" evidence="1">
    <location>
        <begin position="120"/>
        <end position="139"/>
    </location>
</feature>
<keyword evidence="3" id="KW-1185">Reference proteome</keyword>
<dbReference type="EMBL" id="CM007381">
    <property type="protein sequence ID" value="ONK80568.1"/>
    <property type="molecule type" value="Genomic_DNA"/>
</dbReference>
<feature type="compositionally biased region" description="Basic and acidic residues" evidence="1">
    <location>
        <begin position="71"/>
        <end position="80"/>
    </location>
</feature>
<proteinExistence type="predicted"/>
<dbReference type="Proteomes" id="UP000243459">
    <property type="component" value="Chromosome 1"/>
</dbReference>
<evidence type="ECO:0000313" key="3">
    <source>
        <dbReference type="Proteomes" id="UP000243459"/>
    </source>
</evidence>
<protein>
    <submittedName>
        <fullName evidence="2">Uncharacterized protein</fullName>
    </submittedName>
</protein>
<feature type="region of interest" description="Disordered" evidence="1">
    <location>
        <begin position="67"/>
        <end position="102"/>
    </location>
</feature>
<reference evidence="3" key="1">
    <citation type="journal article" date="2017" name="Nat. Commun.">
        <title>The asparagus genome sheds light on the origin and evolution of a young Y chromosome.</title>
        <authorList>
            <person name="Harkess A."/>
            <person name="Zhou J."/>
            <person name="Xu C."/>
            <person name="Bowers J.E."/>
            <person name="Van der Hulst R."/>
            <person name="Ayyampalayam S."/>
            <person name="Mercati F."/>
            <person name="Riccardi P."/>
            <person name="McKain M.R."/>
            <person name="Kakrana A."/>
            <person name="Tang H."/>
            <person name="Ray J."/>
            <person name="Groenendijk J."/>
            <person name="Arikit S."/>
            <person name="Mathioni S.M."/>
            <person name="Nakano M."/>
            <person name="Shan H."/>
            <person name="Telgmann-Rauber A."/>
            <person name="Kanno A."/>
            <person name="Yue Z."/>
            <person name="Chen H."/>
            <person name="Li W."/>
            <person name="Chen Y."/>
            <person name="Xu X."/>
            <person name="Zhang Y."/>
            <person name="Luo S."/>
            <person name="Chen H."/>
            <person name="Gao J."/>
            <person name="Mao Z."/>
            <person name="Pires J.C."/>
            <person name="Luo M."/>
            <person name="Kudrna D."/>
            <person name="Wing R.A."/>
            <person name="Meyers B.C."/>
            <person name="Yi K."/>
            <person name="Kong H."/>
            <person name="Lavrijsen P."/>
            <person name="Sunseri F."/>
            <person name="Falavigna A."/>
            <person name="Ye Y."/>
            <person name="Leebens-Mack J.H."/>
            <person name="Chen G."/>
        </authorList>
    </citation>
    <scope>NUCLEOTIDE SEQUENCE [LARGE SCALE GENOMIC DNA]</scope>
    <source>
        <strain evidence="3">cv. DH0086</strain>
    </source>
</reference>
<organism evidence="2 3">
    <name type="scientific">Asparagus officinalis</name>
    <name type="common">Garden asparagus</name>
    <dbReference type="NCBI Taxonomy" id="4686"/>
    <lineage>
        <taxon>Eukaryota</taxon>
        <taxon>Viridiplantae</taxon>
        <taxon>Streptophyta</taxon>
        <taxon>Embryophyta</taxon>
        <taxon>Tracheophyta</taxon>
        <taxon>Spermatophyta</taxon>
        <taxon>Magnoliopsida</taxon>
        <taxon>Liliopsida</taxon>
        <taxon>Asparagales</taxon>
        <taxon>Asparagaceae</taxon>
        <taxon>Asparagoideae</taxon>
        <taxon>Asparagus</taxon>
    </lineage>
</organism>